<dbReference type="GO" id="GO:0016020">
    <property type="term" value="C:membrane"/>
    <property type="evidence" value="ECO:0007669"/>
    <property type="project" value="UniProtKB-SubCell"/>
</dbReference>
<proteinExistence type="inferred from homology"/>
<dbReference type="Gene3D" id="1.20.144.10">
    <property type="entry name" value="Phosphatidic acid phosphatase type 2/haloperoxidase"/>
    <property type="match status" value="1"/>
</dbReference>
<keyword evidence="5 6" id="KW-0472">Membrane</keyword>
<keyword evidence="4 6" id="KW-1133">Transmembrane helix</keyword>
<organism evidence="8 9">
    <name type="scientific">Coleophoma crateriformis</name>
    <dbReference type="NCBI Taxonomy" id="565419"/>
    <lineage>
        <taxon>Eukaryota</taxon>
        <taxon>Fungi</taxon>
        <taxon>Dikarya</taxon>
        <taxon>Ascomycota</taxon>
        <taxon>Pezizomycotina</taxon>
        <taxon>Leotiomycetes</taxon>
        <taxon>Helotiales</taxon>
        <taxon>Dermateaceae</taxon>
        <taxon>Coleophoma</taxon>
    </lineage>
</organism>
<dbReference type="CDD" id="cd03390">
    <property type="entry name" value="PAP2_containing_1_like"/>
    <property type="match status" value="1"/>
</dbReference>
<name>A0A3D8T8T6_9HELO</name>
<dbReference type="AlphaFoldDB" id="A0A3D8T8T6"/>
<evidence type="ECO:0000256" key="2">
    <source>
        <dbReference type="ARBA" id="ARBA00008816"/>
    </source>
</evidence>
<evidence type="ECO:0000259" key="7">
    <source>
        <dbReference type="Pfam" id="PF01569"/>
    </source>
</evidence>
<dbReference type="GO" id="GO:0006644">
    <property type="term" value="P:phospholipid metabolic process"/>
    <property type="evidence" value="ECO:0007669"/>
    <property type="project" value="InterPro"/>
</dbReference>
<evidence type="ECO:0000256" key="6">
    <source>
        <dbReference type="SAM" id="Phobius"/>
    </source>
</evidence>
<dbReference type="InterPro" id="IPR036938">
    <property type="entry name" value="PAP2/HPO_sf"/>
</dbReference>
<accession>A0A3D8T8T6</accession>
<sequence length="459" mass="49793">MGAISVALIASYVTDWIILVVAAGLAALFYTLTPTHRPFSLADPTISFPNLPDTISTATLALCGFIAPAAIIFVVTLLLVPGPTVPKSTPKALIWRRKLWELHTGWLGLAVSLASALFLTFGMKNLFGKPRPDMLARCIPDLTKIAEFTVGGYTNVTQGVPLVSYLICQSTDTTDLSDAFSSFPSGHSSFSAAGLVYLTVFLASKLAVTIPFLAPAAYGAANHLAFPPRNAGRSGGFSSQTAYNPKLSGEGSGHDDKLIAARNQAAAPPLYLLVLVLVPLFTSIYISATRWSDYKHHGFDILFGFAIGATSSLFAFRYYHLPINQGAGWSWGPRSGDRAFWAGVGVGSYVGEKAGEAEERPFIQRNEDMDIPMHHLRADSGAQHHKYVWGDDGDEPPVTRNLNLEMKLQKLNPRLSAMKRRTYAELWGVLLPSAPKIRLAFMLIMITGIRRCTTCIMAV</sequence>
<dbReference type="InterPro" id="IPR000326">
    <property type="entry name" value="PAP2/HPO"/>
</dbReference>
<evidence type="ECO:0000256" key="3">
    <source>
        <dbReference type="ARBA" id="ARBA00022692"/>
    </source>
</evidence>
<evidence type="ECO:0000313" key="9">
    <source>
        <dbReference type="Proteomes" id="UP000256328"/>
    </source>
</evidence>
<dbReference type="SUPFAM" id="SSF48317">
    <property type="entry name" value="Acid phosphatase/Vanadium-dependent haloperoxidase"/>
    <property type="match status" value="1"/>
</dbReference>
<feature type="transmembrane region" description="Helical" evidence="6">
    <location>
        <begin position="190"/>
        <end position="214"/>
    </location>
</feature>
<protein>
    <recommendedName>
        <fullName evidence="7">Phosphatidic acid phosphatase type 2/haloperoxidase domain-containing protein</fullName>
    </recommendedName>
</protein>
<feature type="transmembrane region" description="Helical" evidence="6">
    <location>
        <begin position="12"/>
        <end position="32"/>
    </location>
</feature>
<dbReference type="GO" id="GO:0008195">
    <property type="term" value="F:phosphatidate phosphatase activity"/>
    <property type="evidence" value="ECO:0007669"/>
    <property type="project" value="TreeGrafter"/>
</dbReference>
<evidence type="ECO:0000256" key="5">
    <source>
        <dbReference type="ARBA" id="ARBA00023136"/>
    </source>
</evidence>
<dbReference type="OrthoDB" id="8907274at2759"/>
<comment type="subcellular location">
    <subcellularLocation>
        <location evidence="1">Membrane</location>
        <topology evidence="1">Multi-pass membrane protein</topology>
    </subcellularLocation>
</comment>
<evidence type="ECO:0000313" key="8">
    <source>
        <dbReference type="EMBL" id="RDW94956.1"/>
    </source>
</evidence>
<reference evidence="8 9" key="1">
    <citation type="journal article" date="2018" name="IMA Fungus">
        <title>IMA Genome-F 9: Draft genome sequence of Annulohypoxylon stygium, Aspergillus mulundensis, Berkeleyomyces basicola (syn. Thielaviopsis basicola), Ceratocystis smalleyi, two Cercospora beticola strains, Coleophoma cylindrospora, Fusarium fracticaudum, Phialophora cf. hyalina, and Morchella septimelata.</title>
        <authorList>
            <person name="Wingfield B.D."/>
            <person name="Bills G.F."/>
            <person name="Dong Y."/>
            <person name="Huang W."/>
            <person name="Nel W.J."/>
            <person name="Swalarsk-Parry B.S."/>
            <person name="Vaghefi N."/>
            <person name="Wilken P.M."/>
            <person name="An Z."/>
            <person name="de Beer Z.W."/>
            <person name="De Vos L."/>
            <person name="Chen L."/>
            <person name="Duong T.A."/>
            <person name="Gao Y."/>
            <person name="Hammerbacher A."/>
            <person name="Kikkert J.R."/>
            <person name="Li Y."/>
            <person name="Li H."/>
            <person name="Li K."/>
            <person name="Li Q."/>
            <person name="Liu X."/>
            <person name="Ma X."/>
            <person name="Naidoo K."/>
            <person name="Pethybridge S.J."/>
            <person name="Sun J."/>
            <person name="Steenkamp E.T."/>
            <person name="van der Nest M.A."/>
            <person name="van Wyk S."/>
            <person name="Wingfield M.J."/>
            <person name="Xiong C."/>
            <person name="Yue Q."/>
            <person name="Zhang X."/>
        </authorList>
    </citation>
    <scope>NUCLEOTIDE SEQUENCE [LARGE SCALE GENOMIC DNA]</scope>
    <source>
        <strain evidence="8 9">BP5796</strain>
    </source>
</reference>
<feature type="transmembrane region" description="Helical" evidence="6">
    <location>
        <begin position="58"/>
        <end position="80"/>
    </location>
</feature>
<gene>
    <name evidence="8" type="ORF">BP5796_00719</name>
</gene>
<evidence type="ECO:0000256" key="4">
    <source>
        <dbReference type="ARBA" id="ARBA00022989"/>
    </source>
</evidence>
<keyword evidence="9" id="KW-1185">Reference proteome</keyword>
<dbReference type="PANTHER" id="PTHR10165">
    <property type="entry name" value="LIPID PHOSPHATE PHOSPHATASE"/>
    <property type="match status" value="1"/>
</dbReference>
<evidence type="ECO:0000256" key="1">
    <source>
        <dbReference type="ARBA" id="ARBA00004141"/>
    </source>
</evidence>
<keyword evidence="3 6" id="KW-0812">Transmembrane</keyword>
<feature type="domain" description="Phosphatidic acid phosphatase type 2/haloperoxidase" evidence="7">
    <location>
        <begin position="267"/>
        <end position="320"/>
    </location>
</feature>
<dbReference type="EMBL" id="PDLN01000001">
    <property type="protein sequence ID" value="RDW94956.1"/>
    <property type="molecule type" value="Genomic_DNA"/>
</dbReference>
<feature type="transmembrane region" description="Helical" evidence="6">
    <location>
        <begin position="270"/>
        <end position="289"/>
    </location>
</feature>
<dbReference type="Pfam" id="PF01569">
    <property type="entry name" value="PAP2"/>
    <property type="match status" value="2"/>
</dbReference>
<dbReference type="InterPro" id="IPR043216">
    <property type="entry name" value="PAP-like"/>
</dbReference>
<comment type="similarity">
    <text evidence="2">Belongs to the PA-phosphatase related phosphoesterase family.</text>
</comment>
<comment type="caution">
    <text evidence="8">The sequence shown here is derived from an EMBL/GenBank/DDBJ whole genome shotgun (WGS) entry which is preliminary data.</text>
</comment>
<feature type="transmembrane region" description="Helical" evidence="6">
    <location>
        <begin position="100"/>
        <end position="121"/>
    </location>
</feature>
<feature type="transmembrane region" description="Helical" evidence="6">
    <location>
        <begin position="301"/>
        <end position="319"/>
    </location>
</feature>
<dbReference type="Proteomes" id="UP000256328">
    <property type="component" value="Unassembled WGS sequence"/>
</dbReference>
<dbReference type="PANTHER" id="PTHR10165:SF154">
    <property type="entry name" value="PAP2 DOMAIN PROTEIN (AFU_ORTHOLOGUE AFUA_1G09730)"/>
    <property type="match status" value="1"/>
</dbReference>
<dbReference type="GO" id="GO:0046839">
    <property type="term" value="P:phospholipid dephosphorylation"/>
    <property type="evidence" value="ECO:0007669"/>
    <property type="project" value="TreeGrafter"/>
</dbReference>
<feature type="domain" description="Phosphatidic acid phosphatase type 2/haloperoxidase" evidence="7">
    <location>
        <begin position="106"/>
        <end position="217"/>
    </location>
</feature>